<evidence type="ECO:0000259" key="2">
    <source>
        <dbReference type="Pfam" id="PF04092"/>
    </source>
</evidence>
<feature type="transmembrane region" description="Helical" evidence="1">
    <location>
        <begin position="330"/>
        <end position="350"/>
    </location>
</feature>
<evidence type="ECO:0000313" key="4">
    <source>
        <dbReference type="Proteomes" id="UP000221165"/>
    </source>
</evidence>
<reference evidence="3 4" key="1">
    <citation type="journal article" date="2017" name="Int. J. Parasitol.">
        <title>The genome of the protozoan parasite Cystoisospora suis and a reverse vaccinology approach to identify vaccine candidates.</title>
        <authorList>
            <person name="Palmieri N."/>
            <person name="Shrestha A."/>
            <person name="Ruttkowski B."/>
            <person name="Beck T."/>
            <person name="Vogl C."/>
            <person name="Tomley F."/>
            <person name="Blake D.P."/>
            <person name="Joachim A."/>
        </authorList>
    </citation>
    <scope>NUCLEOTIDE SEQUENCE [LARGE SCALE GENOMIC DNA]</scope>
    <source>
        <strain evidence="3 4">Wien I</strain>
    </source>
</reference>
<dbReference type="OrthoDB" id="331001at2759"/>
<protein>
    <submittedName>
        <fullName evidence="3">Srs domain-containing protein</fullName>
    </submittedName>
</protein>
<keyword evidence="1" id="KW-1133">Transmembrane helix</keyword>
<feature type="transmembrane region" description="Helical" evidence="1">
    <location>
        <begin position="16"/>
        <end position="34"/>
    </location>
</feature>
<dbReference type="Pfam" id="PF04092">
    <property type="entry name" value="SAG"/>
    <property type="match status" value="2"/>
</dbReference>
<evidence type="ECO:0000313" key="3">
    <source>
        <dbReference type="EMBL" id="PHJ17613.1"/>
    </source>
</evidence>
<name>A0A2C6KMJ5_9APIC</name>
<organism evidence="3 4">
    <name type="scientific">Cystoisospora suis</name>
    <dbReference type="NCBI Taxonomy" id="483139"/>
    <lineage>
        <taxon>Eukaryota</taxon>
        <taxon>Sar</taxon>
        <taxon>Alveolata</taxon>
        <taxon>Apicomplexa</taxon>
        <taxon>Conoidasida</taxon>
        <taxon>Coccidia</taxon>
        <taxon>Eucoccidiorida</taxon>
        <taxon>Eimeriorina</taxon>
        <taxon>Sarcocystidae</taxon>
        <taxon>Cystoisospora</taxon>
    </lineage>
</organism>
<dbReference type="VEuPathDB" id="ToxoDB:CSUI_008565"/>
<dbReference type="GeneID" id="94431904"/>
<keyword evidence="1" id="KW-0812">Transmembrane</keyword>
<proteinExistence type="predicted"/>
<evidence type="ECO:0000256" key="1">
    <source>
        <dbReference type="SAM" id="Phobius"/>
    </source>
</evidence>
<keyword evidence="4" id="KW-1185">Reference proteome</keyword>
<dbReference type="GO" id="GO:0016020">
    <property type="term" value="C:membrane"/>
    <property type="evidence" value="ECO:0007669"/>
    <property type="project" value="InterPro"/>
</dbReference>
<accession>A0A2C6KMJ5</accession>
<dbReference type="EMBL" id="MIGC01004828">
    <property type="protein sequence ID" value="PHJ17613.1"/>
    <property type="molecule type" value="Genomic_DNA"/>
</dbReference>
<dbReference type="RefSeq" id="XP_067919331.1">
    <property type="nucleotide sequence ID" value="XM_068068693.1"/>
</dbReference>
<gene>
    <name evidence="3" type="ORF">CSUI_008565</name>
</gene>
<dbReference type="InterPro" id="IPR036755">
    <property type="entry name" value="SRS_dom_sf"/>
</dbReference>
<feature type="domain" description="SRS" evidence="2">
    <location>
        <begin position="201"/>
        <end position="319"/>
    </location>
</feature>
<comment type="caution">
    <text evidence="3">The sequence shown here is derived from an EMBL/GenBank/DDBJ whole genome shotgun (WGS) entry which is preliminary data.</text>
</comment>
<dbReference type="Gene3D" id="2.60.40.1320">
    <property type="entry name" value="SRS domain"/>
    <property type="match status" value="2"/>
</dbReference>
<feature type="domain" description="SRS" evidence="2">
    <location>
        <begin position="53"/>
        <end position="190"/>
    </location>
</feature>
<dbReference type="SUPFAM" id="SSF74877">
    <property type="entry name" value="Major surface antigen p30, SAG1"/>
    <property type="match status" value="2"/>
</dbReference>
<dbReference type="Proteomes" id="UP000221165">
    <property type="component" value="Unassembled WGS sequence"/>
</dbReference>
<sequence>MAGGTGYASEKSVRALWSYIFSLVWFGMFLKAILIHGASPEQGQLDNPGTANQTANCVITKEVQDIAFAATLSPTVDTVKLECSMGPSLNSDKMIVEPSLSRGSDLVCPATGKLVDCGFKLYGEYLKIKEICGQNSTVTPYENGKKGGFAVKVPKEDRKPGLDRLFRVGCAPSRADAGIPTNSCHLDVTVPATESAVSDKQVVSCSYGANSNPKTQQVSVDPSKNHVTVDCGTEGDIAPSTFETAYCSDDKLTSCDKKYADLFTGYQPTWWGSVGGARTVTIPKDSFPETAKSVYVGCKPKAELVKGALNPTPCIVQVTFTPKGSSAKGYSGVHVTLFAVLFAGMGWSVIHF</sequence>
<dbReference type="InterPro" id="IPR028352">
    <property type="entry name" value="Surface_antig_SAG1"/>
</dbReference>
<keyword evidence="1" id="KW-0472">Membrane</keyword>
<dbReference type="AlphaFoldDB" id="A0A2C6KMJ5"/>
<dbReference type="PRINTS" id="PR01801">
    <property type="entry name" value="SURFCEANTIGN"/>
</dbReference>
<dbReference type="InterPro" id="IPR007226">
    <property type="entry name" value="SRS_dom"/>
</dbReference>